<keyword evidence="1" id="KW-0812">Transmembrane</keyword>
<keyword evidence="1" id="KW-1133">Transmembrane helix</keyword>
<comment type="caution">
    <text evidence="2">The sequence shown here is derived from an EMBL/GenBank/DDBJ whole genome shotgun (WGS) entry which is preliminary data.</text>
</comment>
<organism evidence="2 3">
    <name type="scientific">Candidatus Falkowbacteria bacterium RIFOXYA2_FULL_38_12</name>
    <dbReference type="NCBI Taxonomy" id="1797993"/>
    <lineage>
        <taxon>Bacteria</taxon>
        <taxon>Candidatus Falkowiibacteriota</taxon>
    </lineage>
</organism>
<gene>
    <name evidence="2" type="ORF">A2257_02815</name>
</gene>
<sequence length="278" mass="32882">MTIFSMKKPIRRSRIRIVIGRLYFTLKSYLYWYFSGVSFAKNFESYLPIEIFSHKTILRRKLKNVDMWMQENKIANLKIAIKKLDRLVVDPGQTFSYWRQIGKPTRKNGYLEGMVLHNGTVIAGVGGGLCQLSNLLYWITLHTPLTIIERWRHGYDVFPDVKRDQPFGSGATCAYPNIDLQIKNSTSQKFQLSLEVTDEYLIGKWLSDKPIKFKYKIFEKDHEIKNEWFGGYSRNNKIFRKVIDKNNNEEVSEEFITENHAMMMYNPLIECKEEKTRY</sequence>
<name>A0A1F5S2B7_9BACT</name>
<dbReference type="Proteomes" id="UP000177407">
    <property type="component" value="Unassembled WGS sequence"/>
</dbReference>
<dbReference type="AlphaFoldDB" id="A0A1F5S2B7"/>
<dbReference type="EMBL" id="MFGA01000020">
    <property type="protein sequence ID" value="OGF20834.1"/>
    <property type="molecule type" value="Genomic_DNA"/>
</dbReference>
<evidence type="ECO:0000313" key="3">
    <source>
        <dbReference type="Proteomes" id="UP000177407"/>
    </source>
</evidence>
<evidence type="ECO:0000256" key="1">
    <source>
        <dbReference type="SAM" id="Phobius"/>
    </source>
</evidence>
<dbReference type="Pfam" id="PF04294">
    <property type="entry name" value="VanW"/>
    <property type="match status" value="1"/>
</dbReference>
<accession>A0A1F5S2B7</accession>
<evidence type="ECO:0000313" key="2">
    <source>
        <dbReference type="EMBL" id="OGF20834.1"/>
    </source>
</evidence>
<dbReference type="InterPro" id="IPR007391">
    <property type="entry name" value="Vancomycin_resist_VanW"/>
</dbReference>
<dbReference type="PANTHER" id="PTHR35788">
    <property type="entry name" value="EXPORTED PROTEIN-RELATED"/>
    <property type="match status" value="1"/>
</dbReference>
<protein>
    <submittedName>
        <fullName evidence="2">Vancomycin resistance protein</fullName>
    </submittedName>
</protein>
<proteinExistence type="predicted"/>
<reference evidence="2 3" key="1">
    <citation type="journal article" date="2016" name="Nat. Commun.">
        <title>Thousands of microbial genomes shed light on interconnected biogeochemical processes in an aquifer system.</title>
        <authorList>
            <person name="Anantharaman K."/>
            <person name="Brown C.T."/>
            <person name="Hug L.A."/>
            <person name="Sharon I."/>
            <person name="Castelle C.J."/>
            <person name="Probst A.J."/>
            <person name="Thomas B.C."/>
            <person name="Singh A."/>
            <person name="Wilkins M.J."/>
            <person name="Karaoz U."/>
            <person name="Brodie E.L."/>
            <person name="Williams K.H."/>
            <person name="Hubbard S.S."/>
            <person name="Banfield J.F."/>
        </authorList>
    </citation>
    <scope>NUCLEOTIDE SEQUENCE [LARGE SCALE GENOMIC DNA]</scope>
</reference>
<feature type="transmembrane region" description="Helical" evidence="1">
    <location>
        <begin position="15"/>
        <end position="34"/>
    </location>
</feature>
<keyword evidence="1" id="KW-0472">Membrane</keyword>
<dbReference type="InterPro" id="IPR052913">
    <property type="entry name" value="Glycopeptide_resist_protein"/>
</dbReference>
<dbReference type="PANTHER" id="PTHR35788:SF1">
    <property type="entry name" value="EXPORTED PROTEIN"/>
    <property type="match status" value="1"/>
</dbReference>